<dbReference type="PANTHER" id="PTHR42834">
    <property type="entry name" value="ENDONUCLEASE/EXONUCLEASE/PHOSPHATASE FAMILY PROTEIN (AFU_ORTHOLOGUE AFUA_3G09210)"/>
    <property type="match status" value="1"/>
</dbReference>
<feature type="compositionally biased region" description="Low complexity" evidence="1">
    <location>
        <begin position="197"/>
        <end position="219"/>
    </location>
</feature>
<proteinExistence type="predicted"/>
<dbReference type="Proteomes" id="UP000176974">
    <property type="component" value="Unassembled WGS sequence"/>
</dbReference>
<feature type="domain" description="LTD" evidence="5">
    <location>
        <begin position="18"/>
        <end position="136"/>
    </location>
</feature>
<feature type="signal peptide" evidence="3">
    <location>
        <begin position="1"/>
        <end position="20"/>
    </location>
</feature>
<feature type="chain" id="PRO_5009582851" description="PKD domain-containing protein" evidence="3">
    <location>
        <begin position="21"/>
        <end position="569"/>
    </location>
</feature>
<name>A0A1G2FCQ3_9BACT</name>
<dbReference type="PROSITE" id="PS51841">
    <property type="entry name" value="LTD"/>
    <property type="match status" value="2"/>
</dbReference>
<keyword evidence="2" id="KW-0472">Membrane</keyword>
<feature type="region of interest" description="Disordered" evidence="1">
    <location>
        <begin position="139"/>
        <end position="221"/>
    </location>
</feature>
<organism evidence="6 7">
    <name type="scientific">Candidatus Portnoybacteria bacterium RIFCSPHIGHO2_01_FULL_40_12b</name>
    <dbReference type="NCBI Taxonomy" id="1801994"/>
    <lineage>
        <taxon>Bacteria</taxon>
        <taxon>Candidatus Portnoyibacteriota</taxon>
    </lineage>
</organism>
<evidence type="ECO:0000259" key="4">
    <source>
        <dbReference type="PROSITE" id="PS50093"/>
    </source>
</evidence>
<feature type="transmembrane region" description="Helical" evidence="2">
    <location>
        <begin position="539"/>
        <end position="560"/>
    </location>
</feature>
<dbReference type="CDD" id="cd00146">
    <property type="entry name" value="PKD"/>
    <property type="match status" value="1"/>
</dbReference>
<dbReference type="Gene3D" id="2.60.40.1260">
    <property type="entry name" value="Lamin Tail domain"/>
    <property type="match status" value="2"/>
</dbReference>
<evidence type="ECO:0008006" key="8">
    <source>
        <dbReference type="Google" id="ProtNLM"/>
    </source>
</evidence>
<evidence type="ECO:0000313" key="6">
    <source>
        <dbReference type="EMBL" id="OGZ35410.1"/>
    </source>
</evidence>
<evidence type="ECO:0000256" key="3">
    <source>
        <dbReference type="SAM" id="SignalP"/>
    </source>
</evidence>
<dbReference type="PROSITE" id="PS50093">
    <property type="entry name" value="PKD"/>
    <property type="match status" value="1"/>
</dbReference>
<dbReference type="SMART" id="SM00089">
    <property type="entry name" value="PKD"/>
    <property type="match status" value="1"/>
</dbReference>
<evidence type="ECO:0000313" key="7">
    <source>
        <dbReference type="Proteomes" id="UP000176974"/>
    </source>
</evidence>
<evidence type="ECO:0000259" key="5">
    <source>
        <dbReference type="PROSITE" id="PS51841"/>
    </source>
</evidence>
<feature type="compositionally biased region" description="Basic and acidic residues" evidence="1">
    <location>
        <begin position="151"/>
        <end position="160"/>
    </location>
</feature>
<gene>
    <name evidence="6" type="ORF">A2815_01730</name>
</gene>
<evidence type="ECO:0000256" key="2">
    <source>
        <dbReference type="SAM" id="Phobius"/>
    </source>
</evidence>
<dbReference type="InterPro" id="IPR036415">
    <property type="entry name" value="Lamin_tail_dom_sf"/>
</dbReference>
<reference evidence="6 7" key="1">
    <citation type="journal article" date="2016" name="Nat. Commun.">
        <title>Thousands of microbial genomes shed light on interconnected biogeochemical processes in an aquifer system.</title>
        <authorList>
            <person name="Anantharaman K."/>
            <person name="Brown C.T."/>
            <person name="Hug L.A."/>
            <person name="Sharon I."/>
            <person name="Castelle C.J."/>
            <person name="Probst A.J."/>
            <person name="Thomas B.C."/>
            <person name="Singh A."/>
            <person name="Wilkins M.J."/>
            <person name="Karaoz U."/>
            <person name="Brodie E.L."/>
            <person name="Williams K.H."/>
            <person name="Hubbard S.S."/>
            <person name="Banfield J.F."/>
        </authorList>
    </citation>
    <scope>NUCLEOTIDE SEQUENCE [LARGE SCALE GENOMIC DNA]</scope>
</reference>
<sequence length="569" mass="62351">MKKYLIILCLFLFFPLLTGAENDHLLIVEVQIAGEKANNDFIKIYNPTDSDLDISGYKLRKRSSTGGESSIRVFPEGSVIKTKDYFLWANSSDGYAVSISANTESTATLAKDNSVALLNSEGNIIEAVAWGISENPFVEGSPFPQNPDQNQKLERKKSDSIYEDSNNNSQDFYLNPPSQDSEEEIPPQEEAQTGGLSSSSTPSSDYSKAAPQNQAPKAQAGEDKIALVGQEIIFDGSLSSDSDNNPLTFFWNFGQGKTIQGAKATTTYPYPGQYIATLKVSDGSLENTDQILIVIYPTRVLVSEFLADPEGKDEEGEWLEIYNPSDFWVDLSGWQLDDKEGGSKPFKIPESTFIKSKSYLVFSREITKIALNNDTDEARILFPGGEISDALLYQDDKEGRAGARKGEDIFWTEVLTPGFANFIYSSSKENSNKESFLPLTNESLIKSEKNKKAVSSLLSKNKSLVVLPSLVDLDDLSLLGQTAQAAIISEEISKEIKNSADASLPAVSASLPAENSSRLTAGFSDKLDVSTLRSPKNSIIILLISVILSSLLFSLSLVSWRKKLKSKES</sequence>
<dbReference type="SUPFAM" id="SSF49299">
    <property type="entry name" value="PKD domain"/>
    <property type="match status" value="1"/>
</dbReference>
<evidence type="ECO:0000256" key="1">
    <source>
        <dbReference type="SAM" id="MobiDB-lite"/>
    </source>
</evidence>
<accession>A0A1G2FCQ3</accession>
<dbReference type="InterPro" id="IPR001322">
    <property type="entry name" value="Lamin_tail_dom"/>
</dbReference>
<protein>
    <recommendedName>
        <fullName evidence="8">PKD domain-containing protein</fullName>
    </recommendedName>
</protein>
<feature type="domain" description="PKD" evidence="4">
    <location>
        <begin position="237"/>
        <end position="282"/>
    </location>
</feature>
<keyword evidence="3" id="KW-0732">Signal</keyword>
<dbReference type="InterPro" id="IPR013783">
    <property type="entry name" value="Ig-like_fold"/>
</dbReference>
<feature type="compositionally biased region" description="Polar residues" evidence="1">
    <location>
        <begin position="163"/>
        <end position="179"/>
    </location>
</feature>
<dbReference type="SUPFAM" id="SSF74853">
    <property type="entry name" value="Lamin A/C globular tail domain"/>
    <property type="match status" value="2"/>
</dbReference>
<dbReference type="AlphaFoldDB" id="A0A1G2FCQ3"/>
<comment type="caution">
    <text evidence="6">The sequence shown here is derived from an EMBL/GenBank/DDBJ whole genome shotgun (WGS) entry which is preliminary data.</text>
</comment>
<dbReference type="InterPro" id="IPR000601">
    <property type="entry name" value="PKD_dom"/>
</dbReference>
<dbReference type="PANTHER" id="PTHR42834:SF1">
    <property type="entry name" value="ENDONUCLEASE_EXONUCLEASE_PHOSPHATASE FAMILY PROTEIN (AFU_ORTHOLOGUE AFUA_3G09210)"/>
    <property type="match status" value="1"/>
</dbReference>
<dbReference type="InterPro" id="IPR035986">
    <property type="entry name" value="PKD_dom_sf"/>
</dbReference>
<keyword evidence="2" id="KW-1133">Transmembrane helix</keyword>
<dbReference type="Gene3D" id="2.60.40.10">
    <property type="entry name" value="Immunoglobulins"/>
    <property type="match status" value="1"/>
</dbReference>
<dbReference type="InterPro" id="IPR022409">
    <property type="entry name" value="PKD/Chitinase_dom"/>
</dbReference>
<dbReference type="Pfam" id="PF18911">
    <property type="entry name" value="PKD_4"/>
    <property type="match status" value="1"/>
</dbReference>
<feature type="domain" description="LTD" evidence="5">
    <location>
        <begin position="296"/>
        <end position="419"/>
    </location>
</feature>
<keyword evidence="2" id="KW-0812">Transmembrane</keyword>
<dbReference type="Pfam" id="PF00932">
    <property type="entry name" value="LTD"/>
    <property type="match status" value="2"/>
</dbReference>
<dbReference type="EMBL" id="MHMY01000011">
    <property type="protein sequence ID" value="OGZ35410.1"/>
    <property type="molecule type" value="Genomic_DNA"/>
</dbReference>